<dbReference type="GO" id="GO:0016747">
    <property type="term" value="F:acyltransferase activity, transferring groups other than amino-acyl groups"/>
    <property type="evidence" value="ECO:0007669"/>
    <property type="project" value="InterPro"/>
</dbReference>
<dbReference type="SUPFAM" id="SSF55729">
    <property type="entry name" value="Acyl-CoA N-acyltransferases (Nat)"/>
    <property type="match status" value="1"/>
</dbReference>
<dbReference type="Gene3D" id="3.40.630.30">
    <property type="match status" value="1"/>
</dbReference>
<dbReference type="AlphaFoldDB" id="W0FQI7"/>
<accession>W0FQI7</accession>
<dbReference type="CDD" id="cd04301">
    <property type="entry name" value="NAT_SF"/>
    <property type="match status" value="1"/>
</dbReference>
<sequence>MGEKQMQRVIRSMEAKYLQPSLDLVEDVFTRWDSAEEGKTVRKLVEEIRSGKYYLPGLELIMTDETDRILGYVMFSRFHIEGKYEDELLILTPVAVRTEYQRQHISKELIEYGFEKAAGMGYKAVLVEGNPKNYNPRGFVTSADHGIVAGPGIHLPHVSCLMIKELVPGALEHIHGTVDYSFYETLREES</sequence>
<evidence type="ECO:0000259" key="1">
    <source>
        <dbReference type="PROSITE" id="PS51186"/>
    </source>
</evidence>
<name>W0FQI7_9BACT</name>
<evidence type="ECO:0000313" key="2">
    <source>
        <dbReference type="EMBL" id="AHF27166.1"/>
    </source>
</evidence>
<dbReference type="EMBL" id="KC247075">
    <property type="protein sequence ID" value="AHF27166.1"/>
    <property type="molecule type" value="Genomic_DNA"/>
</dbReference>
<feature type="domain" description="N-acetyltransferase" evidence="1">
    <location>
        <begin position="8"/>
        <end position="167"/>
    </location>
</feature>
<proteinExistence type="predicted"/>
<reference evidence="2" key="1">
    <citation type="journal article" date="2013" name="PLoS ONE">
        <title>Metagenomic insights into the carbohydrate-active enzymes carried by the microorganisms adhering to solid digesta in the rumen of cows.</title>
        <authorList>
            <person name="Wang L."/>
            <person name="Hatem A."/>
            <person name="Catalyurek U.V."/>
            <person name="Morrison M."/>
            <person name="Yu Z."/>
        </authorList>
    </citation>
    <scope>NUCLEOTIDE SEQUENCE</scope>
</reference>
<dbReference type="InterPro" id="IPR016181">
    <property type="entry name" value="Acyl_CoA_acyltransferase"/>
</dbReference>
<keyword evidence="2" id="KW-0808">Transferase</keyword>
<dbReference type="InterPro" id="IPR000182">
    <property type="entry name" value="GNAT_dom"/>
</dbReference>
<dbReference type="Pfam" id="PF00583">
    <property type="entry name" value="Acetyltransf_1"/>
    <property type="match status" value="1"/>
</dbReference>
<dbReference type="PROSITE" id="PS51186">
    <property type="entry name" value="GNAT"/>
    <property type="match status" value="1"/>
</dbReference>
<organism evidence="2">
    <name type="scientific">uncultured bacterium Contig1763</name>
    <dbReference type="NCBI Taxonomy" id="1393507"/>
    <lineage>
        <taxon>Bacteria</taxon>
        <taxon>environmental samples</taxon>
    </lineage>
</organism>
<protein>
    <submittedName>
        <fullName evidence="2">Acetyltransferase, GNAT family</fullName>
    </submittedName>
</protein>